<evidence type="ECO:0000313" key="5">
    <source>
        <dbReference type="RefSeq" id="XP_055867662.1"/>
    </source>
</evidence>
<sequence length="685" mass="78323">MAFTLIKALALIVCSIITRPSSDTISYSIKDGYDKIHQWDDFDAKELFPSRRKGLFQLLGQLDNARSSKNAKNRFSLNVDFSVNSDSMCIEHDVTVDCSNLHLKEINSSWFPNNTELIFLQDNILSKLVNSTFEHLLHLIHLDISNNKISYIEPLAFEGLTSLKYLSLGNNEIAFNRHLRGFFEPLKSLETLILIQKLLKQKSNVPGLMLLPLTQLRNLSISTVTYTLYFEPEFRNLTSLEVLEITGWTQNITNTSFENVSGVKTLILRDMYFIKSMDDQVFAHLNNLTSLRMEYDVINLQLVLSLLWPFKGRNMSEIYFEGVSTTQGMTNPMIDGFLTRNDFRYLKDICVNTIAIIKCYIFYITTDAFIDTRASLNRCLRHIKVDMNPLIGSPFALIPFILSENLQTAFVGNALRVCEEFSPFPRFSLNRNYFVEEILHFDLSFYDEMALNVEGAFPLTKNITHETQAAMNKIFYMLNGTLYATIPKDFKMWHSPRLFQRLSLQRDLVFRGPVNIEYIDFSDCGVNTLVGRIQGLSSLKTLILSGNDLSNFADYFFDEFFGLENVALSNCGLDRDFSAIKSNRVFQNTTKLKQLDLSENSLNTLSKGTFSRNSELIYISLSTNLFKDIPFDLKLTPNLKTLDISFNVITTLTAETTAVFDYLNSKNKGFQLMLNGNILSCGCHD</sequence>
<dbReference type="InterPro" id="IPR032675">
    <property type="entry name" value="LRR_dom_sf"/>
</dbReference>
<keyword evidence="3" id="KW-0732">Signal</keyword>
<proteinExistence type="predicted"/>
<feature type="chain" id="PRO_5040751039" evidence="3">
    <location>
        <begin position="23"/>
        <end position="685"/>
    </location>
</feature>
<evidence type="ECO:0000256" key="1">
    <source>
        <dbReference type="ARBA" id="ARBA00022614"/>
    </source>
</evidence>
<dbReference type="Pfam" id="PF13306">
    <property type="entry name" value="LRR_5"/>
    <property type="match status" value="1"/>
</dbReference>
<dbReference type="InterPro" id="IPR001611">
    <property type="entry name" value="Leu-rich_rpt"/>
</dbReference>
<dbReference type="AlphaFoldDB" id="A0A9W2YY64"/>
<dbReference type="InterPro" id="IPR050541">
    <property type="entry name" value="LRR_TM_domain-containing"/>
</dbReference>
<accession>A0A9W2YY64</accession>
<dbReference type="SMART" id="SM00369">
    <property type="entry name" value="LRR_TYP"/>
    <property type="match status" value="5"/>
</dbReference>
<protein>
    <submittedName>
        <fullName evidence="5">Uncharacterized protein LOC106076428</fullName>
    </submittedName>
</protein>
<evidence type="ECO:0000313" key="4">
    <source>
        <dbReference type="Proteomes" id="UP001165740"/>
    </source>
</evidence>
<dbReference type="RefSeq" id="XP_055867662.1">
    <property type="nucleotide sequence ID" value="XM_056011687.1"/>
</dbReference>
<dbReference type="InterPro" id="IPR026906">
    <property type="entry name" value="LRR_5"/>
</dbReference>
<dbReference type="PANTHER" id="PTHR24369:SF213">
    <property type="entry name" value="INSULIN LIKE GROWTH FACTOR BINDING PROTEIN ACID LABILE SUBUNIT"/>
    <property type="match status" value="1"/>
</dbReference>
<dbReference type="Pfam" id="PF13855">
    <property type="entry name" value="LRR_8"/>
    <property type="match status" value="2"/>
</dbReference>
<gene>
    <name evidence="5" type="primary">LOC106076428</name>
</gene>
<dbReference type="GeneID" id="106076428"/>
<organism evidence="4 5">
    <name type="scientific">Biomphalaria glabrata</name>
    <name type="common">Bloodfluke planorb</name>
    <name type="synonym">Freshwater snail</name>
    <dbReference type="NCBI Taxonomy" id="6526"/>
    <lineage>
        <taxon>Eukaryota</taxon>
        <taxon>Metazoa</taxon>
        <taxon>Spiralia</taxon>
        <taxon>Lophotrochozoa</taxon>
        <taxon>Mollusca</taxon>
        <taxon>Gastropoda</taxon>
        <taxon>Heterobranchia</taxon>
        <taxon>Euthyneura</taxon>
        <taxon>Panpulmonata</taxon>
        <taxon>Hygrophila</taxon>
        <taxon>Lymnaeoidea</taxon>
        <taxon>Planorbidae</taxon>
        <taxon>Biomphalaria</taxon>
    </lineage>
</organism>
<dbReference type="SMART" id="SM00365">
    <property type="entry name" value="LRR_SD22"/>
    <property type="match status" value="2"/>
</dbReference>
<dbReference type="GO" id="GO:0005886">
    <property type="term" value="C:plasma membrane"/>
    <property type="evidence" value="ECO:0007669"/>
    <property type="project" value="TreeGrafter"/>
</dbReference>
<keyword evidence="2" id="KW-0677">Repeat</keyword>
<keyword evidence="4" id="KW-1185">Reference proteome</keyword>
<dbReference type="PROSITE" id="PS51450">
    <property type="entry name" value="LRR"/>
    <property type="match status" value="1"/>
</dbReference>
<evidence type="ECO:0000256" key="3">
    <source>
        <dbReference type="SAM" id="SignalP"/>
    </source>
</evidence>
<reference evidence="5" key="1">
    <citation type="submission" date="2025-08" db="UniProtKB">
        <authorList>
            <consortium name="RefSeq"/>
        </authorList>
    </citation>
    <scope>IDENTIFICATION</scope>
</reference>
<feature type="signal peptide" evidence="3">
    <location>
        <begin position="1"/>
        <end position="22"/>
    </location>
</feature>
<name>A0A9W2YY64_BIOGL</name>
<dbReference type="Gene3D" id="3.80.10.10">
    <property type="entry name" value="Ribonuclease Inhibitor"/>
    <property type="match status" value="2"/>
</dbReference>
<dbReference type="SUPFAM" id="SSF52058">
    <property type="entry name" value="L domain-like"/>
    <property type="match status" value="1"/>
</dbReference>
<dbReference type="Proteomes" id="UP001165740">
    <property type="component" value="Chromosome 14"/>
</dbReference>
<dbReference type="OrthoDB" id="28057at2759"/>
<evidence type="ECO:0000256" key="2">
    <source>
        <dbReference type="ARBA" id="ARBA00022737"/>
    </source>
</evidence>
<dbReference type="InterPro" id="IPR003591">
    <property type="entry name" value="Leu-rich_rpt_typical-subtyp"/>
</dbReference>
<keyword evidence="1" id="KW-0433">Leucine-rich repeat</keyword>
<dbReference type="PANTHER" id="PTHR24369">
    <property type="entry name" value="ANTIGEN BSP, PUTATIVE-RELATED"/>
    <property type="match status" value="1"/>
</dbReference>